<sequence>MFGVVLGKCDSKVIGTVQRTCRFQGSVLQAEVMAIDFALERGREFGHSNVIIESNCVEAIQVAMSNNGCYLPLEQLWRNFEPRNSILFLYVSSIKSVA</sequence>
<dbReference type="Pfam" id="PF13456">
    <property type="entry name" value="RVT_3"/>
    <property type="match status" value="1"/>
</dbReference>
<gene>
    <name evidence="2" type="ORF">SLEP1_g51906</name>
</gene>
<proteinExistence type="predicted"/>
<feature type="domain" description="RNase H type-1" evidence="1">
    <location>
        <begin position="2"/>
        <end position="68"/>
    </location>
</feature>
<dbReference type="Proteomes" id="UP001054252">
    <property type="component" value="Unassembled WGS sequence"/>
</dbReference>
<dbReference type="GO" id="GO:0004523">
    <property type="term" value="F:RNA-DNA hybrid ribonuclease activity"/>
    <property type="evidence" value="ECO:0007669"/>
    <property type="project" value="InterPro"/>
</dbReference>
<keyword evidence="3" id="KW-1185">Reference proteome</keyword>
<evidence type="ECO:0000313" key="2">
    <source>
        <dbReference type="EMBL" id="GKV44747.1"/>
    </source>
</evidence>
<organism evidence="2 3">
    <name type="scientific">Rubroshorea leprosula</name>
    <dbReference type="NCBI Taxonomy" id="152421"/>
    <lineage>
        <taxon>Eukaryota</taxon>
        <taxon>Viridiplantae</taxon>
        <taxon>Streptophyta</taxon>
        <taxon>Embryophyta</taxon>
        <taxon>Tracheophyta</taxon>
        <taxon>Spermatophyta</taxon>
        <taxon>Magnoliopsida</taxon>
        <taxon>eudicotyledons</taxon>
        <taxon>Gunneridae</taxon>
        <taxon>Pentapetalae</taxon>
        <taxon>rosids</taxon>
        <taxon>malvids</taxon>
        <taxon>Malvales</taxon>
        <taxon>Dipterocarpaceae</taxon>
        <taxon>Rubroshorea</taxon>
    </lineage>
</organism>
<dbReference type="EMBL" id="BPVZ01000185">
    <property type="protein sequence ID" value="GKV44747.1"/>
    <property type="molecule type" value="Genomic_DNA"/>
</dbReference>
<name>A0AAV5M5P4_9ROSI</name>
<protein>
    <recommendedName>
        <fullName evidence="1">RNase H type-1 domain-containing protein</fullName>
    </recommendedName>
</protein>
<comment type="caution">
    <text evidence="2">The sequence shown here is derived from an EMBL/GenBank/DDBJ whole genome shotgun (WGS) entry which is preliminary data.</text>
</comment>
<dbReference type="InterPro" id="IPR002156">
    <property type="entry name" value="RNaseH_domain"/>
</dbReference>
<evidence type="ECO:0000313" key="3">
    <source>
        <dbReference type="Proteomes" id="UP001054252"/>
    </source>
</evidence>
<reference evidence="2 3" key="1">
    <citation type="journal article" date="2021" name="Commun. Biol.">
        <title>The genome of Shorea leprosula (Dipterocarpaceae) highlights the ecological relevance of drought in aseasonal tropical rainforests.</title>
        <authorList>
            <person name="Ng K.K.S."/>
            <person name="Kobayashi M.J."/>
            <person name="Fawcett J.A."/>
            <person name="Hatakeyama M."/>
            <person name="Paape T."/>
            <person name="Ng C.H."/>
            <person name="Ang C.C."/>
            <person name="Tnah L.H."/>
            <person name="Lee C.T."/>
            <person name="Nishiyama T."/>
            <person name="Sese J."/>
            <person name="O'Brien M.J."/>
            <person name="Copetti D."/>
            <person name="Mohd Noor M.I."/>
            <person name="Ong R.C."/>
            <person name="Putra M."/>
            <person name="Sireger I.Z."/>
            <person name="Indrioko S."/>
            <person name="Kosugi Y."/>
            <person name="Izuno A."/>
            <person name="Isagi Y."/>
            <person name="Lee S.L."/>
            <person name="Shimizu K.K."/>
        </authorList>
    </citation>
    <scope>NUCLEOTIDE SEQUENCE [LARGE SCALE GENOMIC DNA]</scope>
    <source>
        <strain evidence="2">214</strain>
    </source>
</reference>
<dbReference type="AlphaFoldDB" id="A0AAV5M5P4"/>
<accession>A0AAV5M5P4</accession>
<dbReference type="GO" id="GO:0003676">
    <property type="term" value="F:nucleic acid binding"/>
    <property type="evidence" value="ECO:0007669"/>
    <property type="project" value="InterPro"/>
</dbReference>
<evidence type="ECO:0000259" key="1">
    <source>
        <dbReference type="Pfam" id="PF13456"/>
    </source>
</evidence>